<evidence type="ECO:0000313" key="2">
    <source>
        <dbReference type="EMBL" id="KYD07844.1"/>
    </source>
</evidence>
<feature type="transmembrane region" description="Helical" evidence="1">
    <location>
        <begin position="31"/>
        <end position="49"/>
    </location>
</feature>
<reference evidence="2 3" key="1">
    <citation type="submission" date="2016-01" db="EMBL/GenBank/DDBJ databases">
        <title>Genome Sequences of Twelve Sporeforming Bacillus Species Isolated from Foods.</title>
        <authorList>
            <person name="Berendsen E.M."/>
            <person name="Wells-Bennik M.H."/>
            <person name="Krawcyk A.O."/>
            <person name="De Jong A."/>
            <person name="Holsappel S."/>
            <person name="Eijlander R.T."/>
            <person name="Kuipers O.P."/>
        </authorList>
    </citation>
    <scope>NUCLEOTIDE SEQUENCE [LARGE SCALE GENOMIC DNA]</scope>
    <source>
        <strain evidence="2 3">B4102</strain>
    </source>
</reference>
<organism evidence="2 3">
    <name type="scientific">Heyndrickxia sporothermodurans</name>
    <dbReference type="NCBI Taxonomy" id="46224"/>
    <lineage>
        <taxon>Bacteria</taxon>
        <taxon>Bacillati</taxon>
        <taxon>Bacillota</taxon>
        <taxon>Bacilli</taxon>
        <taxon>Bacillales</taxon>
        <taxon>Bacillaceae</taxon>
        <taxon>Heyndrickxia</taxon>
    </lineage>
</organism>
<sequence length="63" mass="7067">MKFIKKRARGIILFILGIIILVNLFSNNTQLINIISILALLIAIIVTIIEKKYKTENGGKKKG</sequence>
<dbReference type="EMBL" id="LQYN01000039">
    <property type="protein sequence ID" value="KYD07844.1"/>
    <property type="molecule type" value="Genomic_DNA"/>
</dbReference>
<comment type="caution">
    <text evidence="2">The sequence shown here is derived from an EMBL/GenBank/DDBJ whole genome shotgun (WGS) entry which is preliminary data.</text>
</comment>
<accession>A0A150L6C3</accession>
<keyword evidence="1" id="KW-0812">Transmembrane</keyword>
<protein>
    <submittedName>
        <fullName evidence="2">Uncharacterized protein</fullName>
    </submittedName>
</protein>
<dbReference type="Proteomes" id="UP000075666">
    <property type="component" value="Unassembled WGS sequence"/>
</dbReference>
<dbReference type="STRING" id="46224.B4102_0478"/>
<dbReference type="PATRIC" id="fig|46224.3.peg.2695"/>
<keyword evidence="1" id="KW-1133">Transmembrane helix</keyword>
<name>A0A150L6C3_9BACI</name>
<evidence type="ECO:0000313" key="3">
    <source>
        <dbReference type="Proteomes" id="UP000075666"/>
    </source>
</evidence>
<dbReference type="RefSeq" id="WP_066230569.1">
    <property type="nucleotide sequence ID" value="NZ_JALKTV010000034.1"/>
</dbReference>
<dbReference type="AlphaFoldDB" id="A0A150L6C3"/>
<feature type="transmembrane region" description="Helical" evidence="1">
    <location>
        <begin position="7"/>
        <end position="25"/>
    </location>
</feature>
<evidence type="ECO:0000256" key="1">
    <source>
        <dbReference type="SAM" id="Phobius"/>
    </source>
</evidence>
<keyword evidence="1" id="KW-0472">Membrane</keyword>
<keyword evidence="3" id="KW-1185">Reference proteome</keyword>
<proteinExistence type="predicted"/>
<gene>
    <name evidence="2" type="ORF">B4102_0478</name>
</gene>